<dbReference type="PANTHER" id="PTHR12713">
    <property type="entry name" value="VACUOLAR ATP SYNTHASE SUBUNIT G"/>
    <property type="match status" value="1"/>
</dbReference>
<dbReference type="GO" id="GO:0000221">
    <property type="term" value="C:vacuolar proton-transporting V-type ATPase, V1 domain"/>
    <property type="evidence" value="ECO:0007669"/>
    <property type="project" value="TreeGrafter"/>
</dbReference>
<dbReference type="AlphaFoldDB" id="A0A2J5HT86"/>
<comment type="similarity">
    <text evidence="1 5">Belongs to the V-ATPase G subunit family.</text>
</comment>
<organism evidence="7 8">
    <name type="scientific">Aspergillus taichungensis</name>
    <dbReference type="NCBI Taxonomy" id="482145"/>
    <lineage>
        <taxon>Eukaryota</taxon>
        <taxon>Fungi</taxon>
        <taxon>Dikarya</taxon>
        <taxon>Ascomycota</taxon>
        <taxon>Pezizomycotina</taxon>
        <taxon>Eurotiomycetes</taxon>
        <taxon>Eurotiomycetidae</taxon>
        <taxon>Eurotiales</taxon>
        <taxon>Aspergillaceae</taxon>
        <taxon>Aspergillus</taxon>
        <taxon>Aspergillus subgen. Circumdati</taxon>
    </lineage>
</organism>
<sequence length="118" mass="13475">MSAQNSAGIQTLLDAEREAQKIVQQAREYRTKRIRDAKAEAQKEIEEYKSQKEDEFKKFEAEHSSGYKKSEEDANKEAEVKLQEIQEAGKNKGNKVVDDLIHALSDVKPEPSEKILVK</sequence>
<gene>
    <name evidence="7" type="ORF">BDW42DRAFT_170667</name>
</gene>
<dbReference type="GO" id="GO:0046961">
    <property type="term" value="F:proton-transporting ATPase activity, rotational mechanism"/>
    <property type="evidence" value="ECO:0007669"/>
    <property type="project" value="InterPro"/>
</dbReference>
<dbReference type="InterPro" id="IPR028987">
    <property type="entry name" value="ATP_synth_B-like_membr_sf"/>
</dbReference>
<keyword evidence="6" id="KW-0175">Coiled coil</keyword>
<feature type="coiled-coil region" evidence="6">
    <location>
        <begin position="12"/>
        <end position="88"/>
    </location>
</feature>
<keyword evidence="4 5" id="KW-0406">Ion transport</keyword>
<dbReference type="InterPro" id="IPR005124">
    <property type="entry name" value="V-ATPase_G"/>
</dbReference>
<dbReference type="PANTHER" id="PTHR12713:SF11">
    <property type="entry name" value="V-TYPE PROTON ATPASE SUBUNIT G"/>
    <property type="match status" value="1"/>
</dbReference>
<reference evidence="8" key="1">
    <citation type="submission" date="2017-12" db="EMBL/GenBank/DDBJ databases">
        <authorList>
            <consortium name="DOE Joint Genome Institute"/>
            <person name="Mondo S.J."/>
            <person name="Kjaerbolling I."/>
            <person name="Vesth T.C."/>
            <person name="Frisvad J.C."/>
            <person name="Nybo J.L."/>
            <person name="Theobald S."/>
            <person name="Kuo A."/>
            <person name="Bowyer P."/>
            <person name="Matsuda Y."/>
            <person name="Lyhne E.K."/>
            <person name="Kogle M.E."/>
            <person name="Clum A."/>
            <person name="Lipzen A."/>
            <person name="Salamov A."/>
            <person name="Ngan C.Y."/>
            <person name="Daum C."/>
            <person name="Chiniquy J."/>
            <person name="Barry K."/>
            <person name="LaButti K."/>
            <person name="Haridas S."/>
            <person name="Simmons B.A."/>
            <person name="Magnuson J.K."/>
            <person name="Mortensen U.H."/>
            <person name="Larsen T.O."/>
            <person name="Grigoriev I.V."/>
            <person name="Baker S.E."/>
            <person name="Andersen M.R."/>
            <person name="Nordberg H.P."/>
            <person name="Cantor M.N."/>
            <person name="Hua S.X."/>
        </authorList>
    </citation>
    <scope>NUCLEOTIDE SEQUENCE [LARGE SCALE GENOMIC DNA]</scope>
    <source>
        <strain evidence="8">IBT 19404</strain>
    </source>
</reference>
<evidence type="ECO:0000313" key="8">
    <source>
        <dbReference type="Proteomes" id="UP000235023"/>
    </source>
</evidence>
<evidence type="ECO:0000256" key="3">
    <source>
        <dbReference type="ARBA" id="ARBA00022781"/>
    </source>
</evidence>
<dbReference type="EMBL" id="KZ559546">
    <property type="protein sequence ID" value="PLN80547.1"/>
    <property type="molecule type" value="Genomic_DNA"/>
</dbReference>
<dbReference type="NCBIfam" id="TIGR01147">
    <property type="entry name" value="V_ATP_synt_G"/>
    <property type="match status" value="1"/>
</dbReference>
<dbReference type="OrthoDB" id="250802at2759"/>
<keyword evidence="3 5" id="KW-0375">Hydrogen ion transport</keyword>
<dbReference type="Proteomes" id="UP000235023">
    <property type="component" value="Unassembled WGS sequence"/>
</dbReference>
<comment type="subunit">
    <text evidence="5">V-ATPase is a heteromultimeric enzyme made up of two complexes: the ATP-hydrolytic V1 complex and the proton translocation V0 complex.</text>
</comment>
<evidence type="ECO:0000313" key="7">
    <source>
        <dbReference type="EMBL" id="PLN80547.1"/>
    </source>
</evidence>
<keyword evidence="2 5" id="KW-0813">Transport</keyword>
<dbReference type="Gene3D" id="1.20.5.2950">
    <property type="match status" value="1"/>
</dbReference>
<keyword evidence="8" id="KW-1185">Reference proteome</keyword>
<protein>
    <recommendedName>
        <fullName evidence="5">V-type proton ATPase subunit G</fullName>
    </recommendedName>
</protein>
<evidence type="ECO:0000256" key="6">
    <source>
        <dbReference type="SAM" id="Coils"/>
    </source>
</evidence>
<evidence type="ECO:0000256" key="4">
    <source>
        <dbReference type="ARBA" id="ARBA00023065"/>
    </source>
</evidence>
<evidence type="ECO:0000256" key="2">
    <source>
        <dbReference type="ARBA" id="ARBA00022448"/>
    </source>
</evidence>
<accession>A0A2J5HT86</accession>
<dbReference type="GO" id="GO:0016887">
    <property type="term" value="F:ATP hydrolysis activity"/>
    <property type="evidence" value="ECO:0007669"/>
    <property type="project" value="TreeGrafter"/>
</dbReference>
<name>A0A2J5HT86_9EURO</name>
<comment type="function">
    <text evidence="5">Subunit of the V1 complex of vacuolar(H+)-ATPase (V-ATPase), a multisubunit enzyme composed of a peripheral complex (V1) that hydrolyzes ATP and a membrane integral complex (V0) that translocates protons. V-ATPase is responsible for acidifying and maintaining the pH of intracellular compartments and in some cell types, is targeted to the plasma membrane, where it is responsible for acidifying the extracellular environment.</text>
</comment>
<evidence type="ECO:0000256" key="5">
    <source>
        <dbReference type="RuleBase" id="RU364019"/>
    </source>
</evidence>
<proteinExistence type="inferred from homology"/>
<dbReference type="FunFam" id="1.20.5.2950:FF:000001">
    <property type="entry name" value="V-type proton ATPase subunit G"/>
    <property type="match status" value="1"/>
</dbReference>
<evidence type="ECO:0000256" key="1">
    <source>
        <dbReference type="ARBA" id="ARBA00010066"/>
    </source>
</evidence>
<dbReference type="SUPFAM" id="SSF81573">
    <property type="entry name" value="F1F0 ATP synthase subunit B, membrane domain"/>
    <property type="match status" value="1"/>
</dbReference>
<dbReference type="Pfam" id="PF03179">
    <property type="entry name" value="V-ATPase_G"/>
    <property type="match status" value="1"/>
</dbReference>